<dbReference type="PROSITE" id="PS51257">
    <property type="entry name" value="PROKAR_LIPOPROTEIN"/>
    <property type="match status" value="1"/>
</dbReference>
<keyword evidence="1" id="KW-0732">Signal</keyword>
<evidence type="ECO:0000256" key="1">
    <source>
        <dbReference type="SAM" id="SignalP"/>
    </source>
</evidence>
<comment type="caution">
    <text evidence="4">The sequence shown here is derived from an EMBL/GenBank/DDBJ whole genome shotgun (WGS) entry which is preliminary data.</text>
</comment>
<evidence type="ECO:0000313" key="4">
    <source>
        <dbReference type="EMBL" id="MBC5615752.1"/>
    </source>
</evidence>
<dbReference type="Pfam" id="PF13201">
    <property type="entry name" value="PCMD"/>
    <property type="match status" value="1"/>
</dbReference>
<feature type="signal peptide" evidence="1">
    <location>
        <begin position="1"/>
        <end position="24"/>
    </location>
</feature>
<evidence type="ECO:0000313" key="5">
    <source>
        <dbReference type="Proteomes" id="UP000636891"/>
    </source>
</evidence>
<dbReference type="Gene3D" id="2.40.128.350">
    <property type="match status" value="2"/>
</dbReference>
<dbReference type="Gene3D" id="2.60.120.890">
    <property type="entry name" value="BT2081, beta-jelly-roll domain"/>
    <property type="match status" value="1"/>
</dbReference>
<dbReference type="InterPro" id="IPR025112">
    <property type="entry name" value="PCMD"/>
</dbReference>
<feature type="domain" description="Lipocalin-like" evidence="3">
    <location>
        <begin position="39"/>
        <end position="163"/>
    </location>
</feature>
<protein>
    <submittedName>
        <fullName evidence="4">PCMD domain-containing protein</fullName>
    </submittedName>
</protein>
<dbReference type="Pfam" id="PF13944">
    <property type="entry name" value="Calycin_like"/>
    <property type="match status" value="2"/>
</dbReference>
<dbReference type="InterPro" id="IPR024311">
    <property type="entry name" value="Lipocalin-like"/>
</dbReference>
<dbReference type="InterPro" id="IPR038653">
    <property type="entry name" value="Put_CMD_sf"/>
</dbReference>
<evidence type="ECO:0000259" key="2">
    <source>
        <dbReference type="Pfam" id="PF13201"/>
    </source>
</evidence>
<feature type="domain" description="Lipocalin-like" evidence="3">
    <location>
        <begin position="177"/>
        <end position="294"/>
    </location>
</feature>
<proteinExistence type="predicted"/>
<organism evidence="4 5">
    <name type="scientific">Alistipes hominis</name>
    <dbReference type="NCBI Taxonomy" id="2763015"/>
    <lineage>
        <taxon>Bacteria</taxon>
        <taxon>Pseudomonadati</taxon>
        <taxon>Bacteroidota</taxon>
        <taxon>Bacteroidia</taxon>
        <taxon>Bacteroidales</taxon>
        <taxon>Rikenellaceae</taxon>
        <taxon>Alistipes</taxon>
    </lineage>
</organism>
<accession>A0ABR7CJB4</accession>
<dbReference type="Gene3D" id="2.60.40.2340">
    <property type="match status" value="1"/>
</dbReference>
<dbReference type="RefSeq" id="WP_186965829.1">
    <property type="nucleotide sequence ID" value="NZ_JACOOK010000001.1"/>
</dbReference>
<reference evidence="4 5" key="1">
    <citation type="submission" date="2020-08" db="EMBL/GenBank/DDBJ databases">
        <title>Genome public.</title>
        <authorList>
            <person name="Liu C."/>
            <person name="Sun Q."/>
        </authorList>
    </citation>
    <scope>NUCLEOTIDE SEQUENCE [LARGE SCALE GENOMIC DNA]</scope>
    <source>
        <strain evidence="4 5">New-7</strain>
    </source>
</reference>
<feature type="domain" description="Putative carbohydrate metabolism" evidence="2">
    <location>
        <begin position="401"/>
        <end position="635"/>
    </location>
</feature>
<dbReference type="Proteomes" id="UP000636891">
    <property type="component" value="Unassembled WGS sequence"/>
</dbReference>
<gene>
    <name evidence="4" type="ORF">H8S08_01785</name>
</gene>
<feature type="chain" id="PRO_5047209384" evidence="1">
    <location>
        <begin position="25"/>
        <end position="639"/>
    </location>
</feature>
<keyword evidence="5" id="KW-1185">Reference proteome</keyword>
<dbReference type="EMBL" id="JACOOK010000001">
    <property type="protein sequence ID" value="MBC5615752.1"/>
    <property type="molecule type" value="Genomic_DNA"/>
</dbReference>
<name>A0ABR7CJB4_9BACT</name>
<sequence length="639" mass="66924">MRKILLASLAAVFTLGLMSSCSKDDDGPGPDLTDYAAKIAGIFKGDMTVALGEAQPGAPTTEKIYVTRTGENKVTMEIKNFTYEGMSLGNIEIKDVAVAATKATDASAAYKCAVTGKGTVSINLNGVPLTADVEVSGTVANDKADIKIVVDAAGLKVNVGFAGDKIGADTPDYALDIAGTYTGKMIVTVGDTPVGPTKQEIVFARQNENVVQMSMEDFSFGGASLGKIVLSDVTVTKKDAGYTVAGEGDVKVSLGGNPLTVKVTLEGTVEDKATELVMTINVPGVGDVKAEFTGAIEYVPSDLAELLSIEFADNAKVAVQPATTDGKNYTFAMTADATADDLKGLVPTIVVSEMATVVPASNKTVDFSQGAVDFVVTAEDGTTTATYTVSCVGKQTSLASFEEWEEEKLWGSPVGMRPVLSSGWATSNSAAVVLQDAPYKPVGPVDAGYKGKGAQIYSIDARTYYEALPTMVPALAAGSLFIGEFKLNMTNTLASTRFGALCDTKPTFVSGYYKYAPGDSMINNIGEALKDAGTDECSIVAVLYEVENEEDETLDGSNVLNDSRIVASAIMTSGEQKDFKQFGLELNYTGEYNPANKYKFAIVCSSSKNGSGYKGPEGTVLGARGSMLIVDEISVYSAF</sequence>
<evidence type="ECO:0000259" key="3">
    <source>
        <dbReference type="Pfam" id="PF13944"/>
    </source>
</evidence>